<proteinExistence type="predicted"/>
<dbReference type="EMBL" id="JAIWYP010000001">
    <property type="protein sequence ID" value="KAH3887260.1"/>
    <property type="molecule type" value="Genomic_DNA"/>
</dbReference>
<dbReference type="AlphaFoldDB" id="A0A9D4N3R4"/>
<dbReference type="Gene3D" id="1.10.510.10">
    <property type="entry name" value="Transferase(Phosphotransferase) domain 1"/>
    <property type="match status" value="1"/>
</dbReference>
<evidence type="ECO:0008006" key="3">
    <source>
        <dbReference type="Google" id="ProtNLM"/>
    </source>
</evidence>
<organism evidence="1 2">
    <name type="scientific">Dreissena polymorpha</name>
    <name type="common">Zebra mussel</name>
    <name type="synonym">Mytilus polymorpha</name>
    <dbReference type="NCBI Taxonomy" id="45954"/>
    <lineage>
        <taxon>Eukaryota</taxon>
        <taxon>Metazoa</taxon>
        <taxon>Spiralia</taxon>
        <taxon>Lophotrochozoa</taxon>
        <taxon>Mollusca</taxon>
        <taxon>Bivalvia</taxon>
        <taxon>Autobranchia</taxon>
        <taxon>Heteroconchia</taxon>
        <taxon>Euheterodonta</taxon>
        <taxon>Imparidentia</taxon>
        <taxon>Neoheterodontei</taxon>
        <taxon>Myida</taxon>
        <taxon>Dreissenoidea</taxon>
        <taxon>Dreissenidae</taxon>
        <taxon>Dreissena</taxon>
    </lineage>
</organism>
<evidence type="ECO:0000313" key="2">
    <source>
        <dbReference type="Proteomes" id="UP000828390"/>
    </source>
</evidence>
<evidence type="ECO:0000313" key="1">
    <source>
        <dbReference type="EMBL" id="KAH3887260.1"/>
    </source>
</evidence>
<gene>
    <name evidence="1" type="ORF">DPMN_011276</name>
</gene>
<name>A0A9D4N3R4_DREPO</name>
<reference evidence="1" key="2">
    <citation type="submission" date="2020-11" db="EMBL/GenBank/DDBJ databases">
        <authorList>
            <person name="McCartney M.A."/>
            <person name="Auch B."/>
            <person name="Kono T."/>
            <person name="Mallez S."/>
            <person name="Becker A."/>
            <person name="Gohl D.M."/>
            <person name="Silverstein K.A.T."/>
            <person name="Koren S."/>
            <person name="Bechman K.B."/>
            <person name="Herman A."/>
            <person name="Abrahante J.E."/>
            <person name="Garbe J."/>
        </authorList>
    </citation>
    <scope>NUCLEOTIDE SEQUENCE</scope>
    <source>
        <strain evidence="1">Duluth1</strain>
        <tissue evidence="1">Whole animal</tissue>
    </source>
</reference>
<sequence length="85" mass="9726">MLINSAAPFSFVDILERIKHGGIKPTRPTLNENEHCTEIVQLAHLCWNELPSDRPTFHTVRKVVKNIRMTRCAAIFTCVLIRILS</sequence>
<keyword evidence="2" id="KW-1185">Reference proteome</keyword>
<reference evidence="1" key="1">
    <citation type="journal article" date="2019" name="bioRxiv">
        <title>The Genome of the Zebra Mussel, Dreissena polymorpha: A Resource for Invasive Species Research.</title>
        <authorList>
            <person name="McCartney M.A."/>
            <person name="Auch B."/>
            <person name="Kono T."/>
            <person name="Mallez S."/>
            <person name="Zhang Y."/>
            <person name="Obille A."/>
            <person name="Becker A."/>
            <person name="Abrahante J.E."/>
            <person name="Garbe J."/>
            <person name="Badalamenti J.P."/>
            <person name="Herman A."/>
            <person name="Mangelson H."/>
            <person name="Liachko I."/>
            <person name="Sullivan S."/>
            <person name="Sone E.D."/>
            <person name="Koren S."/>
            <person name="Silverstein K.A.T."/>
            <person name="Beckman K.B."/>
            <person name="Gohl D.M."/>
        </authorList>
    </citation>
    <scope>NUCLEOTIDE SEQUENCE</scope>
    <source>
        <strain evidence="1">Duluth1</strain>
        <tissue evidence="1">Whole animal</tissue>
    </source>
</reference>
<protein>
    <recommendedName>
        <fullName evidence="3">Serine-threonine/tyrosine-protein kinase catalytic domain-containing protein</fullName>
    </recommendedName>
</protein>
<dbReference type="Proteomes" id="UP000828390">
    <property type="component" value="Unassembled WGS sequence"/>
</dbReference>
<comment type="caution">
    <text evidence="1">The sequence shown here is derived from an EMBL/GenBank/DDBJ whole genome shotgun (WGS) entry which is preliminary data.</text>
</comment>
<accession>A0A9D4N3R4</accession>